<feature type="compositionally biased region" description="Acidic residues" evidence="1">
    <location>
        <begin position="568"/>
        <end position="578"/>
    </location>
</feature>
<evidence type="ECO:0000313" key="2">
    <source>
        <dbReference type="EMBL" id="DBA11642.1"/>
    </source>
</evidence>
<accession>A0AA48P819</accession>
<dbReference type="InterPro" id="IPR035979">
    <property type="entry name" value="RBD_domain_sf"/>
</dbReference>
<feature type="compositionally biased region" description="Low complexity" evidence="1">
    <location>
        <begin position="547"/>
        <end position="567"/>
    </location>
</feature>
<dbReference type="EMBL" id="BK063071">
    <property type="protein sequence ID" value="DBA11642.1"/>
    <property type="molecule type" value="Genomic_DNA"/>
</dbReference>
<reference evidence="2" key="2">
    <citation type="submission" date="2023-01" db="EMBL/GenBank/DDBJ databases">
        <authorList>
            <person name="Rosani U."/>
            <person name="Delmont T.O."/>
            <person name="Gaia M."/>
            <person name="Krupovic M."/>
        </authorList>
    </citation>
    <scope>NUCLEOTIDE SEQUENCE</scope>
    <source>
        <strain evidence="2">MalacoHV4/Med/2018 155</strain>
    </source>
</reference>
<feature type="region of interest" description="Disordered" evidence="1">
    <location>
        <begin position="261"/>
        <end position="319"/>
    </location>
</feature>
<organism evidence="2">
    <name type="scientific">Malaco herpesvirus 4</name>
    <dbReference type="NCBI Taxonomy" id="3031800"/>
    <lineage>
        <taxon>Viruses</taxon>
        <taxon>Duplodnaviria</taxon>
        <taxon>Heunggongvirae</taxon>
        <taxon>Peploviricota</taxon>
        <taxon>Herviviricetes</taxon>
        <taxon>Herpesvirales</taxon>
        <taxon>Malacoherpesviridae</taxon>
    </lineage>
</organism>
<feature type="compositionally biased region" description="Polar residues" evidence="1">
    <location>
        <begin position="527"/>
        <end position="541"/>
    </location>
</feature>
<evidence type="ECO:0000256" key="1">
    <source>
        <dbReference type="SAM" id="MobiDB-lite"/>
    </source>
</evidence>
<protein>
    <submittedName>
        <fullName evidence="2">ORF28</fullName>
    </submittedName>
</protein>
<dbReference type="CDD" id="cd00590">
    <property type="entry name" value="RRM_SF"/>
    <property type="match status" value="1"/>
</dbReference>
<name>A0AA48P819_9VIRU</name>
<feature type="compositionally biased region" description="Basic and acidic residues" evidence="1">
    <location>
        <begin position="392"/>
        <end position="408"/>
    </location>
</feature>
<dbReference type="GO" id="GO:0003676">
    <property type="term" value="F:nucleic acid binding"/>
    <property type="evidence" value="ECO:0007669"/>
    <property type="project" value="InterPro"/>
</dbReference>
<feature type="region of interest" description="Disordered" evidence="1">
    <location>
        <begin position="376"/>
        <end position="431"/>
    </location>
</feature>
<proteinExistence type="predicted"/>
<feature type="region of interest" description="Disordered" evidence="1">
    <location>
        <begin position="223"/>
        <end position="245"/>
    </location>
</feature>
<reference evidence="2" key="1">
    <citation type="journal article" date="2023" name="Front. Mar. Sci.">
        <title>Tracing the invertebrate herpesviruses in the global sequence datasets.</title>
        <authorList>
            <person name="Rosani U."/>
            <person name="Gaia M."/>
            <person name="Delmont T.O."/>
            <person name="Krupovic M."/>
        </authorList>
    </citation>
    <scope>NUCLEOTIDE SEQUENCE</scope>
    <source>
        <strain evidence="2">MalacoHV4/Med/2018 155</strain>
    </source>
</reference>
<feature type="compositionally biased region" description="Polar residues" evidence="1">
    <location>
        <begin position="413"/>
        <end position="424"/>
    </location>
</feature>
<dbReference type="SUPFAM" id="SSF54928">
    <property type="entry name" value="RNA-binding domain, RBD"/>
    <property type="match status" value="1"/>
</dbReference>
<feature type="region of interest" description="Disordered" evidence="1">
    <location>
        <begin position="527"/>
        <end position="587"/>
    </location>
</feature>
<sequence>MAHVRQPMDSRQHFSKRKIRISNLPRFVKLAALHAIFDVFGKVDNIIINGTVNYFKEIIEHESIPVDRSSTGIRDWTCIVIFADSFSADMCLDRLYLVFDHLMPGLNANKAVDRKSPYTQREELSPGEDKIMLSTASPGVNDSPTYFVRVINESLMRDCQPYFDYSLYEIIKRTDIADRRYFSPNSGHDHKQLAWLQNLYMSGGQPILLTTANKTIRQHRSVRYVTSNSTTSTTKHKRDNRIHNIFTRGSYQEYRDLLDAPRQDEKQHVTSSSDKIGDPPRCTGSSHRKQTSSPAPQPRSVCVPRKQGKPKMTCKQSSNNKIDNRWYTLDRNDRNIDVVNKEYKGYGNGVESHTKKTKISLDTYYTRKALTTEPVTTRTSICNPQPNPKPKPWYDSKRSSDSKSHYESESNSYTGSSLDNYTHPSSEEHQADDVTLCLDERDLGDLDDLEYEYNTSNTIHSAPDASPILSSSAGNTSVTNINDDATHAQLVDNYPDSVDKQRGITVSSPVSQRPIVGTIDNVTNIIDGTDHGSNSQCSNLNDEPESSDATSSESESESETTNLSSSDSDSEPESDDDTPYNRRKKRR</sequence>